<protein>
    <submittedName>
        <fullName evidence="6">CD225/dispanin family protein</fullName>
    </submittedName>
</protein>
<reference evidence="6" key="2">
    <citation type="submission" date="2021-01" db="EMBL/GenBank/DDBJ databases">
        <authorList>
            <person name="Hahn C.R."/>
            <person name="Youssef N.H."/>
            <person name="Elshahed M."/>
        </authorList>
    </citation>
    <scope>NUCLEOTIDE SEQUENCE</scope>
    <source>
        <strain evidence="6">Zod_Metabat.24</strain>
    </source>
</reference>
<dbReference type="AlphaFoldDB" id="A0A9D8PNN8"/>
<dbReference type="PANTHER" id="PTHR14948">
    <property type="entry name" value="NG5"/>
    <property type="match status" value="1"/>
</dbReference>
<gene>
    <name evidence="6" type="ORF">JW984_05305</name>
</gene>
<keyword evidence="2 5" id="KW-0812">Transmembrane</keyword>
<evidence type="ECO:0000313" key="7">
    <source>
        <dbReference type="Proteomes" id="UP000809273"/>
    </source>
</evidence>
<dbReference type="InterPro" id="IPR051423">
    <property type="entry name" value="CD225/Dispanin"/>
</dbReference>
<dbReference type="PANTHER" id="PTHR14948:SF44">
    <property type="entry name" value="PROLINE-RICH TRANSMEMBRANE PROTEIN 1-LIKE"/>
    <property type="match status" value="1"/>
</dbReference>
<comment type="caution">
    <text evidence="6">The sequence shown here is derived from an EMBL/GenBank/DDBJ whole genome shotgun (WGS) entry which is preliminary data.</text>
</comment>
<evidence type="ECO:0000256" key="4">
    <source>
        <dbReference type="ARBA" id="ARBA00023136"/>
    </source>
</evidence>
<dbReference type="Pfam" id="PF04505">
    <property type="entry name" value="CD225"/>
    <property type="match status" value="1"/>
</dbReference>
<feature type="transmembrane region" description="Helical" evidence="5">
    <location>
        <begin position="40"/>
        <end position="66"/>
    </location>
</feature>
<evidence type="ECO:0000256" key="3">
    <source>
        <dbReference type="ARBA" id="ARBA00022989"/>
    </source>
</evidence>
<dbReference type="InterPro" id="IPR007593">
    <property type="entry name" value="CD225/Dispanin_fam"/>
</dbReference>
<reference evidence="6" key="1">
    <citation type="journal article" date="2021" name="Environ. Microbiol.">
        <title>Genomic characterization of three novel Desulfobacterota classes expand the metabolic and phylogenetic diversity of the phylum.</title>
        <authorList>
            <person name="Murphy C.L."/>
            <person name="Biggerstaff J."/>
            <person name="Eichhorn A."/>
            <person name="Ewing E."/>
            <person name="Shahan R."/>
            <person name="Soriano D."/>
            <person name="Stewart S."/>
            <person name="VanMol K."/>
            <person name="Walker R."/>
            <person name="Walters P."/>
            <person name="Elshahed M.S."/>
            <person name="Youssef N.H."/>
        </authorList>
    </citation>
    <scope>NUCLEOTIDE SEQUENCE</scope>
    <source>
        <strain evidence="6">Zod_Metabat.24</strain>
    </source>
</reference>
<dbReference type="GO" id="GO:0016020">
    <property type="term" value="C:membrane"/>
    <property type="evidence" value="ECO:0007669"/>
    <property type="project" value="UniProtKB-SubCell"/>
</dbReference>
<comment type="subcellular location">
    <subcellularLocation>
        <location evidence="1">Membrane</location>
    </subcellularLocation>
</comment>
<evidence type="ECO:0000313" key="6">
    <source>
        <dbReference type="EMBL" id="MBN1572598.1"/>
    </source>
</evidence>
<name>A0A9D8PNN8_9DELT</name>
<proteinExistence type="predicted"/>
<keyword evidence="4 5" id="KW-0472">Membrane</keyword>
<accession>A0A9D8PNN8</accession>
<sequence length="124" mass="13509">MKCPNCKEENPQGSVKCSNCGKSLEPKALKKGESEYVPNYLAPAILVMIFCCLPFGVVSLAYAAQVNGRLIAGQREKALNASHMAKIWCFVTVGVGVLFWSVYFMIYFSIFGLAMIGAIIGSMQ</sequence>
<evidence type="ECO:0000256" key="2">
    <source>
        <dbReference type="ARBA" id="ARBA00022692"/>
    </source>
</evidence>
<dbReference type="Proteomes" id="UP000809273">
    <property type="component" value="Unassembled WGS sequence"/>
</dbReference>
<evidence type="ECO:0000256" key="1">
    <source>
        <dbReference type="ARBA" id="ARBA00004370"/>
    </source>
</evidence>
<feature type="transmembrane region" description="Helical" evidence="5">
    <location>
        <begin position="87"/>
        <end position="120"/>
    </location>
</feature>
<evidence type="ECO:0000256" key="5">
    <source>
        <dbReference type="SAM" id="Phobius"/>
    </source>
</evidence>
<keyword evidence="3 5" id="KW-1133">Transmembrane helix</keyword>
<organism evidence="6 7">
    <name type="scientific">Candidatus Zymogenus saltonus</name>
    <dbReference type="NCBI Taxonomy" id="2844893"/>
    <lineage>
        <taxon>Bacteria</taxon>
        <taxon>Deltaproteobacteria</taxon>
        <taxon>Candidatus Zymogenia</taxon>
        <taxon>Candidatus Zymogeniales</taxon>
        <taxon>Candidatus Zymogenaceae</taxon>
        <taxon>Candidatus Zymogenus</taxon>
    </lineage>
</organism>
<dbReference type="EMBL" id="JAFGIX010000026">
    <property type="protein sequence ID" value="MBN1572598.1"/>
    <property type="molecule type" value="Genomic_DNA"/>
</dbReference>